<name>A0A6J2T2Z9_DROLE</name>
<keyword evidence="4" id="KW-0206">Cytoskeleton</keyword>
<dbReference type="RefSeq" id="XP_030369663.1">
    <property type="nucleotide sequence ID" value="XM_030513803.1"/>
</dbReference>
<dbReference type="CTD" id="43555"/>
<keyword evidence="9" id="KW-1185">Reference proteome</keyword>
<organism evidence="9 10">
    <name type="scientific">Drosophila lebanonensis</name>
    <name type="common">Fruit fly</name>
    <name type="synonym">Scaptodrosophila lebanonensis</name>
    <dbReference type="NCBI Taxonomy" id="7225"/>
    <lineage>
        <taxon>Eukaryota</taxon>
        <taxon>Metazoa</taxon>
        <taxon>Ecdysozoa</taxon>
        <taxon>Arthropoda</taxon>
        <taxon>Hexapoda</taxon>
        <taxon>Insecta</taxon>
        <taxon>Pterygota</taxon>
        <taxon>Neoptera</taxon>
        <taxon>Endopterygota</taxon>
        <taxon>Diptera</taxon>
        <taxon>Brachycera</taxon>
        <taxon>Muscomorpha</taxon>
        <taxon>Ephydroidea</taxon>
        <taxon>Drosophilidae</taxon>
        <taxon>Scaptodrosophila</taxon>
    </lineage>
</organism>
<gene>
    <name evidence="10" type="primary">LOC115620533</name>
</gene>
<dbReference type="Proteomes" id="UP000504634">
    <property type="component" value="Unplaced"/>
</dbReference>
<evidence type="ECO:0000256" key="4">
    <source>
        <dbReference type="ARBA" id="ARBA00023212"/>
    </source>
</evidence>
<evidence type="ECO:0000259" key="8">
    <source>
        <dbReference type="Pfam" id="PF22216"/>
    </source>
</evidence>
<dbReference type="OrthoDB" id="49058at2759"/>
<comment type="subcellular location">
    <subcellularLocation>
        <location evidence="1">Cytoplasm</location>
        <location evidence="1">Cytoskeleton</location>
        <location evidence="1">Microtubule organizing center</location>
        <location evidence="1">Centrosome</location>
    </subcellularLocation>
</comment>
<evidence type="ECO:0000256" key="5">
    <source>
        <dbReference type="ARBA" id="ARBA00023306"/>
    </source>
</evidence>
<evidence type="ECO:0000313" key="10">
    <source>
        <dbReference type="RefSeq" id="XP_030369663.1"/>
    </source>
</evidence>
<feature type="compositionally biased region" description="Basic and acidic residues" evidence="6">
    <location>
        <begin position="265"/>
        <end position="283"/>
    </location>
</feature>
<keyword evidence="5" id="KW-0131">Cell cycle</keyword>
<accession>A0A6J2T2Z9</accession>
<dbReference type="Gene3D" id="1.10.287.1490">
    <property type="match status" value="1"/>
</dbReference>
<dbReference type="InterPro" id="IPR038558">
    <property type="entry name" value="SAS-6_N_sf"/>
</dbReference>
<feature type="region of interest" description="Disordered" evidence="6">
    <location>
        <begin position="262"/>
        <end position="287"/>
    </location>
</feature>
<sequence>MWATSNKDNYFVNRDYNKNVLSIMPCMEMTVNFCFSGDAMRAKKTCLLYAEKLDCKELIQLRLAEKCDQRRMYLTTVDSARFHELKQDQSLNVTFMGFIDNLVKMLKDCQAGSLELWLSARDAATSSPHNTSESQEFHLQFVEIRAFKNLVHLYLPCRSAPLNTVLFYMNAMLDAAHRQVAAMEQNTQQLQLELNSRESHVEQLGAENNKLREAISENSRQLGDKYSADLQAVQDKLMKINEQRSNEMDRNRRTIAGLQAQLDKASQDKGELKSQLEQAEKRSQSLSEELSCSKSRICSLKEQNERLQSDVAAEKQQERKLEYKITDLKQQMTELQDQIQKCNKEKANVAAELEAEKKILHTKRQALEMASDEISKANQIIVKRNQEVVALKKTIAWRTEVALQQEKAIQENEKLLCLREDELRHTRKTIQQLQEEIPKQLESMRQFAEGLEKKYTAQIHTLQDRLAGTSNKENYGIRANSARRK</sequence>
<proteinExistence type="predicted"/>
<dbReference type="AlphaFoldDB" id="A0A6J2T2Z9"/>
<evidence type="ECO:0000256" key="3">
    <source>
        <dbReference type="ARBA" id="ARBA00023054"/>
    </source>
</evidence>
<dbReference type="GeneID" id="115620533"/>
<keyword evidence="3" id="KW-0175">Coiled coil</keyword>
<protein>
    <submittedName>
        <fullName evidence="10">Spindle assembly abnormal protein 6 homolog</fullName>
    </submittedName>
</protein>
<evidence type="ECO:0000259" key="7">
    <source>
        <dbReference type="Pfam" id="PF16531"/>
    </source>
</evidence>
<dbReference type="GO" id="GO:0005813">
    <property type="term" value="C:centrosome"/>
    <property type="evidence" value="ECO:0007669"/>
    <property type="project" value="UniProtKB-SubCell"/>
</dbReference>
<evidence type="ECO:0000256" key="1">
    <source>
        <dbReference type="ARBA" id="ARBA00004300"/>
    </source>
</evidence>
<dbReference type="Gene3D" id="2.170.210.20">
    <property type="entry name" value="Spindle assembly abnormal protein 6, N-terminal domain"/>
    <property type="match status" value="1"/>
</dbReference>
<reference evidence="10" key="1">
    <citation type="submission" date="2025-08" db="UniProtKB">
        <authorList>
            <consortium name="RefSeq"/>
        </authorList>
    </citation>
    <scope>IDENTIFICATION</scope>
    <source>
        <strain evidence="10">11010-0011.00</strain>
        <tissue evidence="10">Whole body</tissue>
    </source>
</reference>
<dbReference type="PANTHER" id="PTHR44281">
    <property type="entry name" value="SPINDLE ASSEMBLY ABNORMAL PROTEIN 6 HOMOLOG"/>
    <property type="match status" value="1"/>
</dbReference>
<dbReference type="PANTHER" id="PTHR44281:SF2">
    <property type="entry name" value="SPINDLE ASSEMBLY ABNORMAL PROTEIN 6 HOMOLOG"/>
    <property type="match status" value="1"/>
</dbReference>
<feature type="domain" description="SAS-6 C-terminal coiled coil" evidence="8">
    <location>
        <begin position="162"/>
        <end position="218"/>
    </location>
</feature>
<keyword evidence="2" id="KW-0963">Cytoplasm</keyword>
<dbReference type="Pfam" id="PF22216">
    <property type="entry name" value="Sas-6_C_CC"/>
    <property type="match status" value="1"/>
</dbReference>
<dbReference type="Pfam" id="PF16531">
    <property type="entry name" value="SAS-6_N"/>
    <property type="match status" value="1"/>
</dbReference>
<feature type="domain" description="Spindle assembly abnormal protein 6 N-terminal" evidence="7">
    <location>
        <begin position="16"/>
        <end position="157"/>
    </location>
</feature>
<dbReference type="GO" id="GO:0007099">
    <property type="term" value="P:centriole replication"/>
    <property type="evidence" value="ECO:0007669"/>
    <property type="project" value="TreeGrafter"/>
</dbReference>
<dbReference type="InterPro" id="IPR032396">
    <property type="entry name" value="SAS-6_N"/>
</dbReference>
<evidence type="ECO:0000256" key="2">
    <source>
        <dbReference type="ARBA" id="ARBA00022490"/>
    </source>
</evidence>
<evidence type="ECO:0000313" key="9">
    <source>
        <dbReference type="Proteomes" id="UP000504634"/>
    </source>
</evidence>
<dbReference type="GO" id="GO:0005814">
    <property type="term" value="C:centriole"/>
    <property type="evidence" value="ECO:0007669"/>
    <property type="project" value="TreeGrafter"/>
</dbReference>
<evidence type="ECO:0000256" key="6">
    <source>
        <dbReference type="SAM" id="MobiDB-lite"/>
    </source>
</evidence>
<dbReference type="InterPro" id="IPR053997">
    <property type="entry name" value="SAS-6_C_CC"/>
</dbReference>